<keyword evidence="10 13" id="KW-0648">Protein biosynthesis</keyword>
<comment type="subcellular location">
    <subcellularLocation>
        <location evidence="13">Cytoplasm</location>
    </subcellularLocation>
</comment>
<comment type="similarity">
    <text evidence="1 13">Belongs to the class-II aminoacyl-tRNA synthetase family.</text>
</comment>
<dbReference type="SUPFAM" id="SSF55186">
    <property type="entry name" value="ThrRS/AlaRS common domain"/>
    <property type="match status" value="1"/>
</dbReference>
<dbReference type="SUPFAM" id="SSF52954">
    <property type="entry name" value="Class II aaRS ABD-related"/>
    <property type="match status" value="1"/>
</dbReference>
<dbReference type="InterPro" id="IPR033728">
    <property type="entry name" value="ThrRS_core"/>
</dbReference>
<dbReference type="SUPFAM" id="SSF81271">
    <property type="entry name" value="TGS-like"/>
    <property type="match status" value="1"/>
</dbReference>
<dbReference type="Gene3D" id="3.40.50.800">
    <property type="entry name" value="Anticodon-binding domain"/>
    <property type="match status" value="1"/>
</dbReference>
<evidence type="ECO:0000259" key="14">
    <source>
        <dbReference type="PROSITE" id="PS50862"/>
    </source>
</evidence>
<keyword evidence="8 13" id="KW-0067">ATP-binding</keyword>
<dbReference type="GO" id="GO:0046872">
    <property type="term" value="F:metal ion binding"/>
    <property type="evidence" value="ECO:0007669"/>
    <property type="project" value="UniProtKB-KW"/>
</dbReference>
<accession>A0A5B8U818</accession>
<reference evidence="16 17" key="1">
    <citation type="journal article" date="2018" name="J. Microbiol.">
        <title>Baekduia soli gen. nov., sp. nov., a novel bacterium isolated from the soil of Baekdu Mountain and proposal of a novel family name, Baekduiaceae fam. nov.</title>
        <authorList>
            <person name="An D.S."/>
            <person name="Siddiqi M.Z."/>
            <person name="Kim K.H."/>
            <person name="Yu H.S."/>
            <person name="Im W.T."/>
        </authorList>
    </citation>
    <scope>NUCLEOTIDE SEQUENCE [LARGE SCALE GENOMIC DNA]</scope>
    <source>
        <strain evidence="16 17">BR7-21</strain>
    </source>
</reference>
<dbReference type="KEGG" id="bsol:FSW04_15390"/>
<dbReference type="GO" id="GO:0005737">
    <property type="term" value="C:cytoplasm"/>
    <property type="evidence" value="ECO:0007669"/>
    <property type="project" value="UniProtKB-SubCell"/>
</dbReference>
<feature type="binding site" evidence="13">
    <location>
        <position position="394"/>
    </location>
    <ligand>
        <name>Zn(2+)</name>
        <dbReference type="ChEBI" id="CHEBI:29105"/>
        <note>catalytic</note>
    </ligand>
</feature>
<dbReference type="Proteomes" id="UP000321805">
    <property type="component" value="Chromosome"/>
</dbReference>
<dbReference type="CDD" id="cd00771">
    <property type="entry name" value="ThrRS_core"/>
    <property type="match status" value="1"/>
</dbReference>
<dbReference type="PANTHER" id="PTHR11451:SF44">
    <property type="entry name" value="THREONINE--TRNA LIGASE, CHLOROPLASTIC_MITOCHONDRIAL 2"/>
    <property type="match status" value="1"/>
</dbReference>
<dbReference type="Pfam" id="PF03129">
    <property type="entry name" value="HGTP_anticodon"/>
    <property type="match status" value="1"/>
</dbReference>
<dbReference type="Gene3D" id="3.30.54.20">
    <property type="match status" value="1"/>
</dbReference>
<dbReference type="EC" id="6.1.1.3" evidence="13"/>
<feature type="binding site" evidence="13">
    <location>
        <position position="519"/>
    </location>
    <ligand>
        <name>Zn(2+)</name>
        <dbReference type="ChEBI" id="CHEBI:29105"/>
        <note>catalytic</note>
    </ligand>
</feature>
<dbReference type="PROSITE" id="PS50862">
    <property type="entry name" value="AA_TRNA_LIGASE_II"/>
    <property type="match status" value="1"/>
</dbReference>
<dbReference type="FunFam" id="3.40.50.800:FF:000001">
    <property type="entry name" value="Threonine--tRNA ligase"/>
    <property type="match status" value="1"/>
</dbReference>
<keyword evidence="4 13" id="KW-0436">Ligase</keyword>
<dbReference type="OrthoDB" id="9802304at2"/>
<feature type="domain" description="Aminoacyl-transfer RNA synthetases class-II family profile" evidence="14">
    <location>
        <begin position="239"/>
        <end position="542"/>
    </location>
</feature>
<keyword evidence="5 13" id="KW-0479">Metal-binding</keyword>
<dbReference type="GO" id="GO:0005524">
    <property type="term" value="F:ATP binding"/>
    <property type="evidence" value="ECO:0007669"/>
    <property type="project" value="UniProtKB-UniRule"/>
</dbReference>
<keyword evidence="6 13" id="KW-0547">Nucleotide-binding</keyword>
<sequence length="650" mass="72549">MTTVTLPDGKRLELADGATGADAAAAIGPGLAKAALAVKVDGAAQDLARPLPDGAALEIVTDRSGDDALELIRHDTAHVLAAAMLELYPGVKISIGPAIDNGFYYDFDFPEGVAFSDADFERVEARMREHVEADEAFVREDVTVEQALERFRGEGQDYKVELIEDLVANAPDDAPVTTVSLYTNGPFTDLCRGPHAPSTKRIGAFKLQSVAGAYWRGDSDRQMLTRVYGTAFFKKKELDAYLALLEEARARDHRRLGRELGLFTFSDLAPGMPLWQPPGMAVWNELTELWRTENRRRGYREVKTPILWDVELFKASGHWQNYRDNMYFTDVEDRPMGLKPMNCPGHVQLFKDLRRSYRELPIRFSEQGLVHRHEPSGTLHGLMRVRHITQDDAHIFCTEDQIEDEVVGCLDFGFDLYRLFGFTPRLELSTRPEKRLGSDETWDHAEAALRNALDRQGLEYEVNAGDGAFYGPKIDLHMTDSLGRAWQLGTVQLDYQMPERLDASYTGADNAEHRPVMIHRALLGSFERFIGILIEHYGGEFPLWLSPVQIVLLPIADRHAEAAAAAVARLRDAGVRAELDDRTESVGRKIRDAELRKVPYMGVVGDREAEAGSVAVRRHGEGDQGTVTLDELVARLLREIAARGGPDQDA</sequence>
<protein>
    <recommendedName>
        <fullName evidence="13">Threonine--tRNA ligase</fullName>
        <ecNumber evidence="13">6.1.1.3</ecNumber>
    </recommendedName>
    <alternativeName>
        <fullName evidence="13">Threonyl-tRNA synthetase</fullName>
        <shortName evidence="13">ThrRS</shortName>
    </alternativeName>
</protein>
<evidence type="ECO:0000256" key="2">
    <source>
        <dbReference type="ARBA" id="ARBA00022490"/>
    </source>
</evidence>
<evidence type="ECO:0000256" key="1">
    <source>
        <dbReference type="ARBA" id="ARBA00008226"/>
    </source>
</evidence>
<comment type="subunit">
    <text evidence="13">Homodimer.</text>
</comment>
<evidence type="ECO:0000256" key="7">
    <source>
        <dbReference type="ARBA" id="ARBA00022833"/>
    </source>
</evidence>
<evidence type="ECO:0000256" key="10">
    <source>
        <dbReference type="ARBA" id="ARBA00022917"/>
    </source>
</evidence>
<dbReference type="Gene3D" id="3.10.20.30">
    <property type="match status" value="1"/>
</dbReference>
<keyword evidence="17" id="KW-1185">Reference proteome</keyword>
<keyword evidence="3 13" id="KW-0820">tRNA-binding</keyword>
<keyword evidence="2 13" id="KW-0963">Cytoplasm</keyword>
<dbReference type="Gene3D" id="3.30.930.10">
    <property type="entry name" value="Bira Bifunctional Protein, Domain 2"/>
    <property type="match status" value="1"/>
</dbReference>
<dbReference type="InterPro" id="IPR036621">
    <property type="entry name" value="Anticodon-bd_dom_sf"/>
</dbReference>
<dbReference type="FunFam" id="3.30.930.10:FF:000002">
    <property type="entry name" value="Threonine--tRNA ligase"/>
    <property type="match status" value="1"/>
</dbReference>
<name>A0A5B8U818_9ACTN</name>
<dbReference type="SUPFAM" id="SSF55681">
    <property type="entry name" value="Class II aaRS and biotin synthetases"/>
    <property type="match status" value="1"/>
</dbReference>
<feature type="binding site" evidence="13">
    <location>
        <position position="343"/>
    </location>
    <ligand>
        <name>Zn(2+)</name>
        <dbReference type="ChEBI" id="CHEBI:29105"/>
        <note>catalytic</note>
    </ligand>
</feature>
<dbReference type="GO" id="GO:0006435">
    <property type="term" value="P:threonyl-tRNA aminoacylation"/>
    <property type="evidence" value="ECO:0007669"/>
    <property type="project" value="UniProtKB-UniRule"/>
</dbReference>
<dbReference type="CDD" id="cd01667">
    <property type="entry name" value="TGS_ThrRS"/>
    <property type="match status" value="1"/>
</dbReference>
<evidence type="ECO:0000256" key="11">
    <source>
        <dbReference type="ARBA" id="ARBA00023146"/>
    </source>
</evidence>
<dbReference type="InterPro" id="IPR004154">
    <property type="entry name" value="Anticodon-bd"/>
</dbReference>
<evidence type="ECO:0000256" key="13">
    <source>
        <dbReference type="HAMAP-Rule" id="MF_00184"/>
    </source>
</evidence>
<feature type="domain" description="TGS" evidence="15">
    <location>
        <begin position="1"/>
        <end position="61"/>
    </location>
</feature>
<organism evidence="16 17">
    <name type="scientific">Baekduia soli</name>
    <dbReference type="NCBI Taxonomy" id="496014"/>
    <lineage>
        <taxon>Bacteria</taxon>
        <taxon>Bacillati</taxon>
        <taxon>Actinomycetota</taxon>
        <taxon>Thermoleophilia</taxon>
        <taxon>Solirubrobacterales</taxon>
        <taxon>Baekduiaceae</taxon>
        <taxon>Baekduia</taxon>
    </lineage>
</organism>
<dbReference type="InterPro" id="IPR047246">
    <property type="entry name" value="ThrRS_anticodon"/>
</dbReference>
<evidence type="ECO:0000256" key="12">
    <source>
        <dbReference type="ARBA" id="ARBA00049515"/>
    </source>
</evidence>
<dbReference type="PRINTS" id="PR01047">
    <property type="entry name" value="TRNASYNTHTHR"/>
</dbReference>
<dbReference type="NCBIfam" id="TIGR00418">
    <property type="entry name" value="thrS"/>
    <property type="match status" value="1"/>
</dbReference>
<dbReference type="PROSITE" id="PS51880">
    <property type="entry name" value="TGS"/>
    <property type="match status" value="1"/>
</dbReference>
<dbReference type="Gene3D" id="3.30.980.10">
    <property type="entry name" value="Threonyl-trna Synthetase, Chain A, domain 2"/>
    <property type="match status" value="1"/>
</dbReference>
<dbReference type="Pfam" id="PF00587">
    <property type="entry name" value="tRNA-synt_2b"/>
    <property type="match status" value="1"/>
</dbReference>
<dbReference type="InterPro" id="IPR004095">
    <property type="entry name" value="TGS"/>
</dbReference>
<dbReference type="RefSeq" id="WP_146920784.1">
    <property type="nucleotide sequence ID" value="NZ_CP042430.1"/>
</dbReference>
<gene>
    <name evidence="13 16" type="primary">thrS</name>
    <name evidence="16" type="ORF">FSW04_15390</name>
</gene>
<evidence type="ECO:0000256" key="9">
    <source>
        <dbReference type="ARBA" id="ARBA00022884"/>
    </source>
</evidence>
<dbReference type="InterPro" id="IPR018163">
    <property type="entry name" value="Thr/Ala-tRNA-synth_IIc_edit"/>
</dbReference>
<dbReference type="InterPro" id="IPR002314">
    <property type="entry name" value="aa-tRNA-synt_IIb"/>
</dbReference>
<evidence type="ECO:0000256" key="5">
    <source>
        <dbReference type="ARBA" id="ARBA00022723"/>
    </source>
</evidence>
<evidence type="ECO:0000256" key="6">
    <source>
        <dbReference type="ARBA" id="ARBA00022741"/>
    </source>
</evidence>
<dbReference type="InterPro" id="IPR045864">
    <property type="entry name" value="aa-tRNA-synth_II/BPL/LPL"/>
</dbReference>
<dbReference type="AlphaFoldDB" id="A0A5B8U818"/>
<dbReference type="Pfam" id="PF02824">
    <property type="entry name" value="TGS"/>
    <property type="match status" value="1"/>
</dbReference>
<dbReference type="InterPro" id="IPR002320">
    <property type="entry name" value="Thr-tRNA-ligase_IIa"/>
</dbReference>
<dbReference type="InterPro" id="IPR012675">
    <property type="entry name" value="Beta-grasp_dom_sf"/>
</dbReference>
<keyword evidence="7 13" id="KW-0862">Zinc</keyword>
<dbReference type="CDD" id="cd00860">
    <property type="entry name" value="ThrRS_anticodon"/>
    <property type="match status" value="1"/>
</dbReference>
<dbReference type="FunFam" id="3.30.980.10:FF:000005">
    <property type="entry name" value="Threonyl-tRNA synthetase, mitochondrial"/>
    <property type="match status" value="1"/>
</dbReference>
<proteinExistence type="inferred from homology"/>
<dbReference type="GO" id="GO:0004829">
    <property type="term" value="F:threonine-tRNA ligase activity"/>
    <property type="evidence" value="ECO:0007669"/>
    <property type="project" value="UniProtKB-UniRule"/>
</dbReference>
<comment type="caution">
    <text evidence="13">Lacks conserved residue(s) required for the propagation of feature annotation.</text>
</comment>
<evidence type="ECO:0000256" key="3">
    <source>
        <dbReference type="ARBA" id="ARBA00022555"/>
    </source>
</evidence>
<evidence type="ECO:0000313" key="16">
    <source>
        <dbReference type="EMBL" id="QEC48822.1"/>
    </source>
</evidence>
<evidence type="ECO:0000256" key="8">
    <source>
        <dbReference type="ARBA" id="ARBA00022840"/>
    </source>
</evidence>
<keyword evidence="11 13" id="KW-0030">Aminoacyl-tRNA synthetase</keyword>
<keyword evidence="9 13" id="KW-0694">RNA-binding</keyword>
<comment type="catalytic activity">
    <reaction evidence="12 13">
        <text>tRNA(Thr) + L-threonine + ATP = L-threonyl-tRNA(Thr) + AMP + diphosphate + H(+)</text>
        <dbReference type="Rhea" id="RHEA:24624"/>
        <dbReference type="Rhea" id="RHEA-COMP:9670"/>
        <dbReference type="Rhea" id="RHEA-COMP:9704"/>
        <dbReference type="ChEBI" id="CHEBI:15378"/>
        <dbReference type="ChEBI" id="CHEBI:30616"/>
        <dbReference type="ChEBI" id="CHEBI:33019"/>
        <dbReference type="ChEBI" id="CHEBI:57926"/>
        <dbReference type="ChEBI" id="CHEBI:78442"/>
        <dbReference type="ChEBI" id="CHEBI:78534"/>
        <dbReference type="ChEBI" id="CHEBI:456215"/>
        <dbReference type="EC" id="6.1.1.3"/>
    </reaction>
</comment>
<dbReference type="InterPro" id="IPR012947">
    <property type="entry name" value="tRNA_SAD"/>
</dbReference>
<evidence type="ECO:0000259" key="15">
    <source>
        <dbReference type="PROSITE" id="PS51880"/>
    </source>
</evidence>
<dbReference type="SMART" id="SM00863">
    <property type="entry name" value="tRNA_SAD"/>
    <property type="match status" value="1"/>
</dbReference>
<dbReference type="PANTHER" id="PTHR11451">
    <property type="entry name" value="THREONINE-TRNA LIGASE"/>
    <property type="match status" value="1"/>
</dbReference>
<dbReference type="HAMAP" id="MF_00184">
    <property type="entry name" value="Thr_tRNA_synth"/>
    <property type="match status" value="1"/>
</dbReference>
<comment type="cofactor">
    <cofactor evidence="13">
        <name>Zn(2+)</name>
        <dbReference type="ChEBI" id="CHEBI:29105"/>
    </cofactor>
    <text evidence="13">Binds 1 zinc ion per subunit.</text>
</comment>
<evidence type="ECO:0000313" key="17">
    <source>
        <dbReference type="Proteomes" id="UP000321805"/>
    </source>
</evidence>
<dbReference type="GO" id="GO:0000049">
    <property type="term" value="F:tRNA binding"/>
    <property type="evidence" value="ECO:0007669"/>
    <property type="project" value="UniProtKB-KW"/>
</dbReference>
<evidence type="ECO:0000256" key="4">
    <source>
        <dbReference type="ARBA" id="ARBA00022598"/>
    </source>
</evidence>
<dbReference type="InterPro" id="IPR006195">
    <property type="entry name" value="aa-tRNA-synth_II"/>
</dbReference>
<dbReference type="InterPro" id="IPR012676">
    <property type="entry name" value="TGS-like"/>
</dbReference>
<dbReference type="Pfam" id="PF07973">
    <property type="entry name" value="tRNA_SAD"/>
    <property type="match status" value="1"/>
</dbReference>
<dbReference type="EMBL" id="CP042430">
    <property type="protein sequence ID" value="QEC48822.1"/>
    <property type="molecule type" value="Genomic_DNA"/>
</dbReference>